<gene>
    <name evidence="3" type="ORF">SAMN05444342_1137</name>
    <name evidence="2" type="ORF">ZOD2009_17288</name>
</gene>
<dbReference type="RefSeq" id="WP_007981922.1">
    <property type="nucleotide sequence ID" value="NZ_AEMG01000019.1"/>
</dbReference>
<keyword evidence="1" id="KW-1133">Transmembrane helix</keyword>
<evidence type="ECO:0000256" key="1">
    <source>
        <dbReference type="SAM" id="Phobius"/>
    </source>
</evidence>
<reference evidence="3" key="3">
    <citation type="submission" date="2016-11" db="EMBL/GenBank/DDBJ databases">
        <authorList>
            <person name="Jaros S."/>
            <person name="Januszkiewicz K."/>
            <person name="Wedrychowicz H."/>
        </authorList>
    </citation>
    <scope>NUCLEOTIDE SEQUENCE [LARGE SCALE GENOMIC DNA]</scope>
    <source>
        <strain evidence="3">DX253</strain>
    </source>
</reference>
<dbReference type="AlphaFoldDB" id="E7QXB9"/>
<dbReference type="PATRIC" id="fig|797209.4.peg.3384"/>
<dbReference type="EMBL" id="FRAN01000001">
    <property type="protein sequence ID" value="SHK26184.1"/>
    <property type="molecule type" value="Genomic_DNA"/>
</dbReference>
<keyword evidence="5" id="KW-1185">Reference proteome</keyword>
<sequence>MSSPPRRIGWSFEPDDSRLLRLLSYCSFGVLGGMWVFAGAVAASLFLRGPLPIRGLLAAGFLFAVFVWLTHLRPLFEADGGLSHLEPHWLFVASLFGAGAFSLTLGVGTVLGFLLLFGLIAVPAVLVSALQSTGDIDAEKRTMTYRGREVPVDGLSDVRRFRLGGLTLHWFSYAPGASNVTTPRFVVIPTDAAADAKRVFAAAVAAEPSDFERPNPAVRYALAAFGAFFLGFAAVLVVVMPGGEDAAVVKTYALLVFGFVGVGFLGAAAVHG</sequence>
<organism evidence="2 4">
    <name type="scientific">Haladaptatus paucihalophilus DX253</name>
    <dbReference type="NCBI Taxonomy" id="797209"/>
    <lineage>
        <taxon>Archaea</taxon>
        <taxon>Methanobacteriati</taxon>
        <taxon>Methanobacteriota</taxon>
        <taxon>Stenosarchaea group</taxon>
        <taxon>Halobacteria</taxon>
        <taxon>Halobacteriales</taxon>
        <taxon>Haladaptataceae</taxon>
        <taxon>Haladaptatus</taxon>
    </lineage>
</organism>
<keyword evidence="1" id="KW-0472">Membrane</keyword>
<dbReference type="Proteomes" id="UP000003751">
    <property type="component" value="Unassembled WGS sequence"/>
</dbReference>
<accession>E7QXB9</accession>
<reference evidence="2 4" key="1">
    <citation type="journal article" date="2014" name="ISME J.">
        <title>Trehalose/2-sulfotrehalose biosynthesis and glycine-betaine uptake are widely spread mechanisms for osmoadaptation in the Halobacteriales.</title>
        <authorList>
            <person name="Youssef N.H."/>
            <person name="Savage-Ashlock K.N."/>
            <person name="McCully A.L."/>
            <person name="Luedtke B."/>
            <person name="Shaw E.I."/>
            <person name="Hoff W.D."/>
            <person name="Elshahed M.S."/>
        </authorList>
    </citation>
    <scope>NUCLEOTIDE SEQUENCE [LARGE SCALE GENOMIC DNA]</scope>
    <source>
        <strain evidence="2 4">DX253</strain>
    </source>
</reference>
<feature type="transmembrane region" description="Helical" evidence="1">
    <location>
        <begin position="89"/>
        <end position="122"/>
    </location>
</feature>
<name>E7QXB9_HALPU</name>
<evidence type="ECO:0000313" key="3">
    <source>
        <dbReference type="EMBL" id="SHK26184.1"/>
    </source>
</evidence>
<proteinExistence type="predicted"/>
<feature type="transmembrane region" description="Helical" evidence="1">
    <location>
        <begin position="53"/>
        <end position="69"/>
    </location>
</feature>
<dbReference type="EMBL" id="AEMG01000019">
    <property type="protein sequence ID" value="EFW90922.1"/>
    <property type="molecule type" value="Genomic_DNA"/>
</dbReference>
<evidence type="ECO:0000313" key="4">
    <source>
        <dbReference type="Proteomes" id="UP000003751"/>
    </source>
</evidence>
<keyword evidence="1" id="KW-0812">Transmembrane</keyword>
<feature type="transmembrane region" description="Helical" evidence="1">
    <location>
        <begin position="22"/>
        <end position="46"/>
    </location>
</feature>
<feature type="transmembrane region" description="Helical" evidence="1">
    <location>
        <begin position="220"/>
        <end position="240"/>
    </location>
</feature>
<dbReference type="eggNOG" id="arCOG11073">
    <property type="taxonomic scope" value="Archaea"/>
</dbReference>
<evidence type="ECO:0000313" key="2">
    <source>
        <dbReference type="EMBL" id="EFW90922.1"/>
    </source>
</evidence>
<protein>
    <submittedName>
        <fullName evidence="2">Uncharacterized protein</fullName>
    </submittedName>
</protein>
<evidence type="ECO:0000313" key="5">
    <source>
        <dbReference type="Proteomes" id="UP000184203"/>
    </source>
</evidence>
<reference evidence="5" key="2">
    <citation type="submission" date="2016-11" db="EMBL/GenBank/DDBJ databases">
        <authorList>
            <person name="Varghese N."/>
            <person name="Submissions S."/>
        </authorList>
    </citation>
    <scope>NUCLEOTIDE SEQUENCE [LARGE SCALE GENOMIC DNA]</scope>
    <source>
        <strain evidence="5">DX253</strain>
    </source>
</reference>
<dbReference type="STRING" id="797209.GCA_000376445_02983"/>
<feature type="transmembrane region" description="Helical" evidence="1">
    <location>
        <begin position="252"/>
        <end position="270"/>
    </location>
</feature>
<dbReference type="Proteomes" id="UP000184203">
    <property type="component" value="Unassembled WGS sequence"/>
</dbReference>